<dbReference type="SMART" id="SM00833">
    <property type="entry name" value="CobW_C"/>
    <property type="match status" value="1"/>
</dbReference>
<dbReference type="AlphaFoldDB" id="A0A7K2IPG6"/>
<reference evidence="2 3" key="1">
    <citation type="journal article" date="2019" name="Nat. Commun.">
        <title>The antimicrobial potential of Streptomyces from insect microbiomes.</title>
        <authorList>
            <person name="Chevrette M.G."/>
            <person name="Carlson C.M."/>
            <person name="Ortega H.E."/>
            <person name="Thomas C."/>
            <person name="Ananiev G.E."/>
            <person name="Barns K.J."/>
            <person name="Book A.J."/>
            <person name="Cagnazzo J."/>
            <person name="Carlos C."/>
            <person name="Flanigan W."/>
            <person name="Grubbs K.J."/>
            <person name="Horn H.A."/>
            <person name="Hoffmann F.M."/>
            <person name="Klassen J.L."/>
            <person name="Knack J.J."/>
            <person name="Lewin G.R."/>
            <person name="McDonald B.R."/>
            <person name="Muller L."/>
            <person name="Melo W.G.P."/>
            <person name="Pinto-Tomas A.A."/>
            <person name="Schmitz A."/>
            <person name="Wendt-Pienkowski E."/>
            <person name="Wildman S."/>
            <person name="Zhao M."/>
            <person name="Zhang F."/>
            <person name="Bugni T.S."/>
            <person name="Andes D.R."/>
            <person name="Pupo M.T."/>
            <person name="Currie C.R."/>
        </authorList>
    </citation>
    <scope>NUCLEOTIDE SEQUENCE [LARGE SCALE GENOMIC DNA]</scope>
    <source>
        <strain evidence="2 3">SID5840</strain>
    </source>
</reference>
<proteinExistence type="predicted"/>
<dbReference type="Pfam" id="PF07683">
    <property type="entry name" value="CobW_C"/>
    <property type="match status" value="1"/>
</dbReference>
<feature type="domain" description="CobW C-terminal" evidence="1">
    <location>
        <begin position="230"/>
        <end position="346"/>
    </location>
</feature>
<comment type="caution">
    <text evidence="2">The sequence shown here is derived from an EMBL/GenBank/DDBJ whole genome shotgun (WGS) entry which is preliminary data.</text>
</comment>
<dbReference type="InterPro" id="IPR027417">
    <property type="entry name" value="P-loop_NTPase"/>
</dbReference>
<evidence type="ECO:0000259" key="1">
    <source>
        <dbReference type="SMART" id="SM00833"/>
    </source>
</evidence>
<dbReference type="Gene3D" id="3.40.50.300">
    <property type="entry name" value="P-loop containing nucleotide triphosphate hydrolases"/>
    <property type="match status" value="1"/>
</dbReference>
<dbReference type="InterPro" id="IPR003495">
    <property type="entry name" value="CobW/HypB/UreG_nucleotide-bd"/>
</dbReference>
<dbReference type="RefSeq" id="WP_161110407.1">
    <property type="nucleotide sequence ID" value="NZ_JBEXQM010000071.1"/>
</dbReference>
<dbReference type="Pfam" id="PF02492">
    <property type="entry name" value="cobW"/>
    <property type="match status" value="1"/>
</dbReference>
<dbReference type="Proteomes" id="UP000467124">
    <property type="component" value="Unassembled WGS sequence"/>
</dbReference>
<dbReference type="PANTHER" id="PTHR43603:SF1">
    <property type="entry name" value="ZINC-REGULATED GTPASE METALLOPROTEIN ACTIVATOR 1"/>
    <property type="match status" value="1"/>
</dbReference>
<sequence>MRIALVAGLHAAARRRAVDELLAAVPGSIAVHHDMRDIGDGAVHRVVRDHAGPTEIAAVDLDHACASCTLREDLVPFLLSTADTGRHGLCVVEAWEAVEPRSIAEAISVQERLHLTTVATVVDTARLTSDLGGDDDLTDRGLDVAQDDSRTVAEVLHRQLEYPNTLVLRGTENEHHVRSLLRQLNPAATLLRSGADLRSLLDRRFDPASTHDRLNPAWAHYTDHAEEHGVGSVTWTRRRPMHPERFADALERIVSMSLRGRGRFWLAGQPDSLLVWDSYRDLLMVENGGPWMASLPEAAMDLVSPTRRSRALVDWDPVVGDRRQHLSFTGIGMDTDALLSLLDSCLVTDEEADQDFHNDPFAEFSER</sequence>
<dbReference type="SUPFAM" id="SSF90002">
    <property type="entry name" value="Hypothetical protein YjiA, C-terminal domain"/>
    <property type="match status" value="1"/>
</dbReference>
<accession>A0A7K2IPG6</accession>
<protein>
    <submittedName>
        <fullName evidence="2">Cobalamin biosynthesis protein CobW</fullName>
    </submittedName>
</protein>
<dbReference type="InterPro" id="IPR011629">
    <property type="entry name" value="CobW-like_C"/>
</dbReference>
<name>A0A7K2IPG6_9ACTN</name>
<gene>
    <name evidence="2" type="ORF">GTW20_05220</name>
</gene>
<dbReference type="EMBL" id="WWHY01000001">
    <property type="protein sequence ID" value="MYR31685.1"/>
    <property type="molecule type" value="Genomic_DNA"/>
</dbReference>
<dbReference type="PANTHER" id="PTHR43603">
    <property type="entry name" value="COBW DOMAIN-CONTAINING PROTEIN DDB_G0274527"/>
    <property type="match status" value="1"/>
</dbReference>
<organism evidence="2 3">
    <name type="scientific">Nocardiopsis alba</name>
    <dbReference type="NCBI Taxonomy" id="53437"/>
    <lineage>
        <taxon>Bacteria</taxon>
        <taxon>Bacillati</taxon>
        <taxon>Actinomycetota</taxon>
        <taxon>Actinomycetes</taxon>
        <taxon>Streptosporangiales</taxon>
        <taxon>Nocardiopsidaceae</taxon>
        <taxon>Nocardiopsis</taxon>
    </lineage>
</organism>
<dbReference type="InterPro" id="IPR051927">
    <property type="entry name" value="Zn_Chap_cDPG_Synth"/>
</dbReference>
<evidence type="ECO:0000313" key="2">
    <source>
        <dbReference type="EMBL" id="MYR31685.1"/>
    </source>
</evidence>
<evidence type="ECO:0000313" key="3">
    <source>
        <dbReference type="Proteomes" id="UP000467124"/>
    </source>
</evidence>